<dbReference type="PANTHER" id="PTHR30461:SF23">
    <property type="entry name" value="DNA RECOMBINASE-RELATED"/>
    <property type="match status" value="1"/>
</dbReference>
<dbReference type="OrthoDB" id="9811097at2"/>
<dbReference type="SMART" id="SM00857">
    <property type="entry name" value="Resolvase"/>
    <property type="match status" value="1"/>
</dbReference>
<dbReference type="GO" id="GO:0015074">
    <property type="term" value="P:DNA integration"/>
    <property type="evidence" value="ECO:0007669"/>
    <property type="project" value="UniProtKB-KW"/>
</dbReference>
<keyword evidence="9" id="KW-1185">Reference proteome</keyword>
<accession>A0A074LVF3</accession>
<organism evidence="8 9">
    <name type="scientific">Tumebacillus flagellatus</name>
    <dbReference type="NCBI Taxonomy" id="1157490"/>
    <lineage>
        <taxon>Bacteria</taxon>
        <taxon>Bacillati</taxon>
        <taxon>Bacillota</taxon>
        <taxon>Bacilli</taxon>
        <taxon>Bacillales</taxon>
        <taxon>Alicyclobacillaceae</taxon>
        <taxon>Tumebacillus</taxon>
    </lineage>
</organism>
<reference evidence="8 9" key="1">
    <citation type="journal article" date="2013" name="Int. J. Syst. Evol. Microbiol.">
        <title>Tumebacillus flagellatus sp. nov., an alpha-amylase/pullulanase-producing bacterium isolated from cassava wastewater.</title>
        <authorList>
            <person name="Wang Q."/>
            <person name="Xie N."/>
            <person name="Qin Y."/>
            <person name="Shen N."/>
            <person name="Zhu J."/>
            <person name="Mi H."/>
            <person name="Huang R."/>
        </authorList>
    </citation>
    <scope>NUCLEOTIDE SEQUENCE [LARGE SCALE GENOMIC DNA]</scope>
    <source>
        <strain evidence="8 9">GST4</strain>
    </source>
</reference>
<dbReference type="GO" id="GO:0000150">
    <property type="term" value="F:DNA strand exchange activity"/>
    <property type="evidence" value="ECO:0007669"/>
    <property type="project" value="InterPro"/>
</dbReference>
<feature type="domain" description="Resolvase/invertase-type recombinase catalytic" evidence="6">
    <location>
        <begin position="5"/>
        <end position="153"/>
    </location>
</feature>
<evidence type="ECO:0008006" key="10">
    <source>
        <dbReference type="Google" id="ProtNLM"/>
    </source>
</evidence>
<dbReference type="InterPro" id="IPR038109">
    <property type="entry name" value="DNA_bind_recomb_sf"/>
</dbReference>
<dbReference type="PROSITE" id="PS51736">
    <property type="entry name" value="RECOMBINASES_3"/>
    <property type="match status" value="1"/>
</dbReference>
<dbReference type="Proteomes" id="UP000027931">
    <property type="component" value="Unassembled WGS sequence"/>
</dbReference>
<name>A0A074LVF3_9BACL</name>
<dbReference type="PANTHER" id="PTHR30461">
    <property type="entry name" value="DNA-INVERTASE FROM LAMBDOID PROPHAGE"/>
    <property type="match status" value="1"/>
</dbReference>
<dbReference type="STRING" id="1157490.EL26_02935"/>
<sequence>MEKVNVALYIRVSTEEQAEEGYSLEAQSNTLNAYCETHGYRIVHEYKDEGISAKNITGRPGLLQLLRDAEQGLFSKVIFWKLSRLSRDQHDQWTIVKQLQRHNVEICSITEQFDTTTPNGRAFFSLLGTFAQLERETLGENVRLGMKQKAKEGEWNGGTILGYDTVEGKLVVNESEKLLVHHIFDLYTQGKGLKAVANQLNKEGFKTKKGNPFSIGAIRTIVHNPTYIGKIRWGQVEKWSEKRRNGKKDPLLADGQHEPIISVEVWNQAQGLITKKTTKNNRQFTGKHILAGFLRCPTCGAAMVGKNDKRTLASGERKEYLKYVCGRSHRSGSSVCSSNTVKLEVIEQEVAERLSGIVQQPEIIREIIRKVNSTRKQRSKPLQEELAVLERQIGQIDGKIDKTFDLFYADAIDSNELKKRKDALEQEKVGMDKRRQEIMFELKDDQDTELPEKQILDVILDFARVFATAEPEKKKLFLKTLVKDITLTPQRKLDKINLHIEIPRKTPTQKDLSQQEKAVGEVSPLLHMSHLAMIRFPPLNPKGPVHLLQQNHPHHLVRKRKLRERQLVVRPLKHRLVQPERPANDKRKSAVPLIRHLIQVLRKLLARQRLPLNREGNHIIPLPHFREQLLRLFPLDLLFLRGRGVIRRRLVRDFHNRYLGIRREPFLILLHGSHPILLF</sequence>
<dbReference type="Gene3D" id="3.40.50.1390">
    <property type="entry name" value="Resolvase, N-terminal catalytic domain"/>
    <property type="match status" value="1"/>
</dbReference>
<dbReference type="InterPro" id="IPR036162">
    <property type="entry name" value="Resolvase-like_N_sf"/>
</dbReference>
<feature type="domain" description="Recombinase" evidence="7">
    <location>
        <begin position="160"/>
        <end position="280"/>
    </location>
</feature>
<dbReference type="PROSITE" id="PS51737">
    <property type="entry name" value="RECOMBINASE_DNA_BIND"/>
    <property type="match status" value="1"/>
</dbReference>
<evidence type="ECO:0000256" key="3">
    <source>
        <dbReference type="ARBA" id="ARBA00023172"/>
    </source>
</evidence>
<evidence type="ECO:0000259" key="6">
    <source>
        <dbReference type="PROSITE" id="PS51736"/>
    </source>
</evidence>
<dbReference type="AlphaFoldDB" id="A0A074LVF3"/>
<dbReference type="InterPro" id="IPR006119">
    <property type="entry name" value="Resolv_N"/>
</dbReference>
<evidence type="ECO:0000256" key="2">
    <source>
        <dbReference type="ARBA" id="ARBA00023125"/>
    </source>
</evidence>
<keyword evidence="1" id="KW-0229">DNA integration</keyword>
<protein>
    <recommendedName>
        <fullName evidence="10">Resolvase</fullName>
    </recommendedName>
</protein>
<evidence type="ECO:0000256" key="1">
    <source>
        <dbReference type="ARBA" id="ARBA00022908"/>
    </source>
</evidence>
<dbReference type="Pfam" id="PF13408">
    <property type="entry name" value="Zn_ribbon_recom"/>
    <property type="match status" value="1"/>
</dbReference>
<dbReference type="InterPro" id="IPR050639">
    <property type="entry name" value="SSR_resolvase"/>
</dbReference>
<dbReference type="Pfam" id="PF07508">
    <property type="entry name" value="Recombinase"/>
    <property type="match status" value="1"/>
</dbReference>
<dbReference type="GO" id="GO:0003677">
    <property type="term" value="F:DNA binding"/>
    <property type="evidence" value="ECO:0007669"/>
    <property type="project" value="UniProtKB-KW"/>
</dbReference>
<dbReference type="Gene3D" id="3.90.1750.20">
    <property type="entry name" value="Putative Large Serine Recombinase, Chain B, Domain 2"/>
    <property type="match status" value="1"/>
</dbReference>
<gene>
    <name evidence="8" type="ORF">EL26_02935</name>
</gene>
<dbReference type="InterPro" id="IPR006118">
    <property type="entry name" value="Recombinase_CS"/>
</dbReference>
<dbReference type="CDD" id="cd00338">
    <property type="entry name" value="Ser_Recombinase"/>
    <property type="match status" value="1"/>
</dbReference>
<dbReference type="Pfam" id="PF00239">
    <property type="entry name" value="Resolvase"/>
    <property type="match status" value="1"/>
</dbReference>
<evidence type="ECO:0000313" key="8">
    <source>
        <dbReference type="EMBL" id="KEO84969.1"/>
    </source>
</evidence>
<evidence type="ECO:0000259" key="7">
    <source>
        <dbReference type="PROSITE" id="PS51737"/>
    </source>
</evidence>
<evidence type="ECO:0000256" key="5">
    <source>
        <dbReference type="PROSITE-ProRule" id="PRU10137"/>
    </source>
</evidence>
<dbReference type="InterPro" id="IPR025827">
    <property type="entry name" value="Zn_ribbon_recom_dom"/>
</dbReference>
<evidence type="ECO:0000313" key="9">
    <source>
        <dbReference type="Proteomes" id="UP000027931"/>
    </source>
</evidence>
<keyword evidence="3" id="KW-0233">DNA recombination</keyword>
<comment type="caution">
    <text evidence="8">The sequence shown here is derived from an EMBL/GenBank/DDBJ whole genome shotgun (WGS) entry which is preliminary data.</text>
</comment>
<dbReference type="EMBL" id="JMIR01000002">
    <property type="protein sequence ID" value="KEO84969.1"/>
    <property type="molecule type" value="Genomic_DNA"/>
</dbReference>
<dbReference type="InterPro" id="IPR011109">
    <property type="entry name" value="DNA_bind_recombinase_dom"/>
</dbReference>
<evidence type="ECO:0000256" key="4">
    <source>
        <dbReference type="PIRSR" id="PIRSR606118-50"/>
    </source>
</evidence>
<feature type="active site" description="O-(5'-phospho-DNA)-serine intermediate" evidence="4 5">
    <location>
        <position position="13"/>
    </location>
</feature>
<dbReference type="SUPFAM" id="SSF53041">
    <property type="entry name" value="Resolvase-like"/>
    <property type="match status" value="1"/>
</dbReference>
<keyword evidence="2" id="KW-0238">DNA-binding</keyword>
<dbReference type="PROSITE" id="PS00397">
    <property type="entry name" value="RECOMBINASES_1"/>
    <property type="match status" value="1"/>
</dbReference>
<proteinExistence type="predicted"/>
<dbReference type="eggNOG" id="COG1961">
    <property type="taxonomic scope" value="Bacteria"/>
</dbReference>